<evidence type="ECO:0000256" key="4">
    <source>
        <dbReference type="ARBA" id="ARBA00005189"/>
    </source>
</evidence>
<evidence type="ECO:0000256" key="2">
    <source>
        <dbReference type="ARBA" id="ARBA00004443"/>
    </source>
</evidence>
<accession>A0A8J4ASA4</accession>
<comment type="pathway">
    <text evidence="3">Phospholipid metabolism; CDP-diacylglycerol biosynthesis; CDP-diacylglycerol from sn-glycerol 3-phosphate: step 3/3.</text>
</comment>
<keyword evidence="13" id="KW-0443">Lipid metabolism</keyword>
<evidence type="ECO:0000256" key="5">
    <source>
        <dbReference type="ARBA" id="ARBA00005458"/>
    </source>
</evidence>
<name>A0A8J4ASA4_9CHLO</name>
<dbReference type="GO" id="GO:0032049">
    <property type="term" value="P:cardiolipin biosynthetic process"/>
    <property type="evidence" value="ECO:0007669"/>
    <property type="project" value="InterPro"/>
</dbReference>
<proteinExistence type="inferred from homology"/>
<evidence type="ECO:0000256" key="16">
    <source>
        <dbReference type="ARBA" id="ARBA00023209"/>
    </source>
</evidence>
<evidence type="ECO:0000256" key="17">
    <source>
        <dbReference type="ARBA" id="ARBA00023264"/>
    </source>
</evidence>
<evidence type="ECO:0000256" key="13">
    <source>
        <dbReference type="ARBA" id="ARBA00023098"/>
    </source>
</evidence>
<keyword evidence="15" id="KW-0472">Membrane</keyword>
<evidence type="ECO:0000256" key="14">
    <source>
        <dbReference type="ARBA" id="ARBA00023128"/>
    </source>
</evidence>
<comment type="subcellular location">
    <subcellularLocation>
        <location evidence="2">Mitochondrion inner membrane</location>
        <topology evidence="2">Peripheral membrane protein</topology>
        <orientation evidence="2">Matrix side</orientation>
    </subcellularLocation>
</comment>
<comment type="similarity">
    <text evidence="5">Belongs to the TAM41 family.</text>
</comment>
<reference evidence="19" key="1">
    <citation type="journal article" date="2021" name="Proc. Natl. Acad. Sci. U.S.A.">
        <title>Three genomes in the algal genus Volvox reveal the fate of a haploid sex-determining region after a transition to homothallism.</title>
        <authorList>
            <person name="Yamamoto K."/>
            <person name="Hamaji T."/>
            <person name="Kawai-Toyooka H."/>
            <person name="Matsuzaki R."/>
            <person name="Takahashi F."/>
            <person name="Nishimura Y."/>
            <person name="Kawachi M."/>
            <person name="Noguchi H."/>
            <person name="Minakuchi Y."/>
            <person name="Umen J.G."/>
            <person name="Toyoda A."/>
            <person name="Nozaki H."/>
        </authorList>
    </citation>
    <scope>NUCLEOTIDE SEQUENCE</scope>
    <source>
        <strain evidence="19">NIES-3780</strain>
    </source>
</reference>
<evidence type="ECO:0000256" key="10">
    <source>
        <dbReference type="ARBA" id="ARBA00022695"/>
    </source>
</evidence>
<keyword evidence="20" id="KW-1185">Reference proteome</keyword>
<dbReference type="Pfam" id="PF09139">
    <property type="entry name" value="Tam41_Mmp37"/>
    <property type="match status" value="1"/>
</dbReference>
<dbReference type="InterPro" id="IPR015222">
    <property type="entry name" value="Tam41"/>
</dbReference>
<keyword evidence="16" id="KW-0594">Phospholipid biosynthesis</keyword>
<comment type="pathway">
    <text evidence="4">Lipid metabolism.</text>
</comment>
<keyword evidence="8" id="KW-0444">Lipid biosynthesis</keyword>
<evidence type="ECO:0000256" key="3">
    <source>
        <dbReference type="ARBA" id="ARBA00005119"/>
    </source>
</evidence>
<dbReference type="AlphaFoldDB" id="A0A8J4ASA4"/>
<keyword evidence="9" id="KW-0808">Transferase</keyword>
<dbReference type="GO" id="GO:0004605">
    <property type="term" value="F:phosphatidate cytidylyltransferase activity"/>
    <property type="evidence" value="ECO:0007669"/>
    <property type="project" value="UniProtKB-EC"/>
</dbReference>
<evidence type="ECO:0000256" key="15">
    <source>
        <dbReference type="ARBA" id="ARBA00023136"/>
    </source>
</evidence>
<evidence type="ECO:0000256" key="18">
    <source>
        <dbReference type="ARBA" id="ARBA00029893"/>
    </source>
</evidence>
<evidence type="ECO:0000256" key="9">
    <source>
        <dbReference type="ARBA" id="ARBA00022679"/>
    </source>
</evidence>
<gene>
    <name evidence="19" type="ORF">Vafri_3005</name>
</gene>
<keyword evidence="14" id="KW-0496">Mitochondrion</keyword>
<evidence type="ECO:0000256" key="8">
    <source>
        <dbReference type="ARBA" id="ARBA00022516"/>
    </source>
</evidence>
<evidence type="ECO:0000256" key="1">
    <source>
        <dbReference type="ARBA" id="ARBA00001946"/>
    </source>
</evidence>
<evidence type="ECO:0000256" key="7">
    <source>
        <dbReference type="ARBA" id="ARBA00018337"/>
    </source>
</evidence>
<evidence type="ECO:0000256" key="12">
    <source>
        <dbReference type="ARBA" id="ARBA00022842"/>
    </source>
</evidence>
<evidence type="ECO:0000256" key="6">
    <source>
        <dbReference type="ARBA" id="ARBA00012487"/>
    </source>
</evidence>
<dbReference type="GO" id="GO:0005743">
    <property type="term" value="C:mitochondrial inner membrane"/>
    <property type="evidence" value="ECO:0007669"/>
    <property type="project" value="UniProtKB-SubCell"/>
</dbReference>
<dbReference type="PANTHER" id="PTHR13619:SF0">
    <property type="entry name" value="PHOSPHATIDATE CYTIDYLYLTRANSFERASE, MITOCHONDRIAL"/>
    <property type="match status" value="1"/>
</dbReference>
<dbReference type="PANTHER" id="PTHR13619">
    <property type="entry name" value="PHOSPHATIDATE CYTIDYLYLTRANSFERASE, MITOCHONDRIAL"/>
    <property type="match status" value="1"/>
</dbReference>
<evidence type="ECO:0000313" key="19">
    <source>
        <dbReference type="EMBL" id="GIL45879.1"/>
    </source>
</evidence>
<keyword evidence="11" id="KW-0999">Mitochondrion inner membrane</keyword>
<protein>
    <recommendedName>
        <fullName evidence="7">Phosphatidate cytidylyltransferase, mitochondrial</fullName>
        <ecNumber evidence="6">2.7.7.41</ecNumber>
    </recommendedName>
    <alternativeName>
        <fullName evidence="18">CDP-diacylglycerol synthase</fullName>
    </alternativeName>
</protein>
<dbReference type="GO" id="GO:0016024">
    <property type="term" value="P:CDP-diacylglycerol biosynthetic process"/>
    <property type="evidence" value="ECO:0007669"/>
    <property type="project" value="UniProtKB-UniPathway"/>
</dbReference>
<comment type="cofactor">
    <cofactor evidence="1">
        <name>Mg(2+)</name>
        <dbReference type="ChEBI" id="CHEBI:18420"/>
    </cofactor>
</comment>
<dbReference type="Proteomes" id="UP000747399">
    <property type="component" value="Unassembled WGS sequence"/>
</dbReference>
<dbReference type="EMBL" id="BNCO01000003">
    <property type="protein sequence ID" value="GIL45879.1"/>
    <property type="molecule type" value="Genomic_DNA"/>
</dbReference>
<keyword evidence="12" id="KW-0460">Magnesium</keyword>
<evidence type="ECO:0000256" key="11">
    <source>
        <dbReference type="ARBA" id="ARBA00022792"/>
    </source>
</evidence>
<evidence type="ECO:0000313" key="20">
    <source>
        <dbReference type="Proteomes" id="UP000747399"/>
    </source>
</evidence>
<comment type="caution">
    <text evidence="19">The sequence shown here is derived from an EMBL/GenBank/DDBJ whole genome shotgun (WGS) entry which is preliminary data.</text>
</comment>
<keyword evidence="10" id="KW-0548">Nucleotidyltransferase</keyword>
<dbReference type="UniPathway" id="UPA00557">
    <property type="reaction ID" value="UER00614"/>
</dbReference>
<dbReference type="EC" id="2.7.7.41" evidence="6"/>
<sequence length="205" mass="21458">MSNNKCKIQYFPNVLTRAVFCKVDTHGVNSKEHVPSSFPSSFPSRPQSGRYSALKLEVVGQVAPTSAMRSGSGANISCRLWRQSKDAEAQGAALQLLAPGLLHEMAARLGYHVPLEHLAPSTSTQKEVVEAAMRSGTPQRLTADSLAAIVRRSSIYQAAAGLLAAGGGKAVQYVGSKMAKAVRPLLAMAIPAGGNSAGSKKQGVS</sequence>
<keyword evidence="17" id="KW-1208">Phospholipid metabolism</keyword>
<organism evidence="19 20">
    <name type="scientific">Volvox africanus</name>
    <dbReference type="NCBI Taxonomy" id="51714"/>
    <lineage>
        <taxon>Eukaryota</taxon>
        <taxon>Viridiplantae</taxon>
        <taxon>Chlorophyta</taxon>
        <taxon>core chlorophytes</taxon>
        <taxon>Chlorophyceae</taxon>
        <taxon>CS clade</taxon>
        <taxon>Chlamydomonadales</taxon>
        <taxon>Volvocaceae</taxon>
        <taxon>Volvox</taxon>
    </lineage>
</organism>